<protein>
    <submittedName>
        <fullName evidence="1">Uncharacterized protein</fullName>
    </submittedName>
</protein>
<dbReference type="EMBL" id="CM044701">
    <property type="protein sequence ID" value="KAI5682341.1"/>
    <property type="molecule type" value="Genomic_DNA"/>
</dbReference>
<keyword evidence="2" id="KW-1185">Reference proteome</keyword>
<accession>A0ACC0CBM2</accession>
<name>A0ACC0CBM2_CATRO</name>
<reference evidence="2" key="1">
    <citation type="journal article" date="2023" name="Nat. Plants">
        <title>Single-cell RNA sequencing provides a high-resolution roadmap for understanding the multicellular compartmentation of specialized metabolism.</title>
        <authorList>
            <person name="Sun S."/>
            <person name="Shen X."/>
            <person name="Li Y."/>
            <person name="Li Y."/>
            <person name="Wang S."/>
            <person name="Li R."/>
            <person name="Zhang H."/>
            <person name="Shen G."/>
            <person name="Guo B."/>
            <person name="Wei J."/>
            <person name="Xu J."/>
            <person name="St-Pierre B."/>
            <person name="Chen S."/>
            <person name="Sun C."/>
        </authorList>
    </citation>
    <scope>NUCLEOTIDE SEQUENCE [LARGE SCALE GENOMIC DNA]</scope>
</reference>
<sequence>MAQQEEGWPLGLHPLNVRVGLVRNRDINGSLSFNTLITRSPSSSTDSSSDLDTQSTGSFFHDKSITLGSLIGISSILELSRRSTRGRIAEPTMREKKSYKSKTWLFSLCSKLNTDAVSMNSNNPSLGYFLQAERQAAAANIYKRNHQSTSVYGVDDFSHSLQASDPNSLFVEGHVAPPQSSSCLDQDGGRGLKGGLVEDNSSGTPLLFSCLCGNLTQ</sequence>
<proteinExistence type="predicted"/>
<evidence type="ECO:0000313" key="1">
    <source>
        <dbReference type="EMBL" id="KAI5682341.1"/>
    </source>
</evidence>
<gene>
    <name evidence="1" type="ORF">M9H77_03569</name>
</gene>
<dbReference type="Proteomes" id="UP001060085">
    <property type="component" value="Linkage Group LG01"/>
</dbReference>
<organism evidence="1 2">
    <name type="scientific">Catharanthus roseus</name>
    <name type="common">Madagascar periwinkle</name>
    <name type="synonym">Vinca rosea</name>
    <dbReference type="NCBI Taxonomy" id="4058"/>
    <lineage>
        <taxon>Eukaryota</taxon>
        <taxon>Viridiplantae</taxon>
        <taxon>Streptophyta</taxon>
        <taxon>Embryophyta</taxon>
        <taxon>Tracheophyta</taxon>
        <taxon>Spermatophyta</taxon>
        <taxon>Magnoliopsida</taxon>
        <taxon>eudicotyledons</taxon>
        <taxon>Gunneridae</taxon>
        <taxon>Pentapetalae</taxon>
        <taxon>asterids</taxon>
        <taxon>lamiids</taxon>
        <taxon>Gentianales</taxon>
        <taxon>Apocynaceae</taxon>
        <taxon>Rauvolfioideae</taxon>
        <taxon>Vinceae</taxon>
        <taxon>Catharanthinae</taxon>
        <taxon>Catharanthus</taxon>
    </lineage>
</organism>
<evidence type="ECO:0000313" key="2">
    <source>
        <dbReference type="Proteomes" id="UP001060085"/>
    </source>
</evidence>
<comment type="caution">
    <text evidence="1">The sequence shown here is derived from an EMBL/GenBank/DDBJ whole genome shotgun (WGS) entry which is preliminary data.</text>
</comment>